<dbReference type="AlphaFoldDB" id="R7RYK8"/>
<reference evidence="3" key="1">
    <citation type="journal article" date="2012" name="Science">
        <title>The Paleozoic origin of enzymatic lignin decomposition reconstructed from 31 fungal genomes.</title>
        <authorList>
            <person name="Floudas D."/>
            <person name="Binder M."/>
            <person name="Riley R."/>
            <person name="Barry K."/>
            <person name="Blanchette R.A."/>
            <person name="Henrissat B."/>
            <person name="Martinez A.T."/>
            <person name="Otillar R."/>
            <person name="Spatafora J.W."/>
            <person name="Yadav J.S."/>
            <person name="Aerts A."/>
            <person name="Benoit I."/>
            <person name="Boyd A."/>
            <person name="Carlson A."/>
            <person name="Copeland A."/>
            <person name="Coutinho P.M."/>
            <person name="de Vries R.P."/>
            <person name="Ferreira P."/>
            <person name="Findley K."/>
            <person name="Foster B."/>
            <person name="Gaskell J."/>
            <person name="Glotzer D."/>
            <person name="Gorecki P."/>
            <person name="Heitman J."/>
            <person name="Hesse C."/>
            <person name="Hori C."/>
            <person name="Igarashi K."/>
            <person name="Jurgens J.A."/>
            <person name="Kallen N."/>
            <person name="Kersten P."/>
            <person name="Kohler A."/>
            <person name="Kuees U."/>
            <person name="Kumar T.K.A."/>
            <person name="Kuo A."/>
            <person name="LaButti K."/>
            <person name="Larrondo L.F."/>
            <person name="Lindquist E."/>
            <person name="Ling A."/>
            <person name="Lombard V."/>
            <person name="Lucas S."/>
            <person name="Lundell T."/>
            <person name="Martin R."/>
            <person name="McLaughlin D.J."/>
            <person name="Morgenstern I."/>
            <person name="Morin E."/>
            <person name="Murat C."/>
            <person name="Nagy L.G."/>
            <person name="Nolan M."/>
            <person name="Ohm R.A."/>
            <person name="Patyshakuliyeva A."/>
            <person name="Rokas A."/>
            <person name="Ruiz-Duenas F.J."/>
            <person name="Sabat G."/>
            <person name="Salamov A."/>
            <person name="Samejima M."/>
            <person name="Schmutz J."/>
            <person name="Slot J.C."/>
            <person name="St John F."/>
            <person name="Stenlid J."/>
            <person name="Sun H."/>
            <person name="Sun S."/>
            <person name="Syed K."/>
            <person name="Tsang A."/>
            <person name="Wiebenga A."/>
            <person name="Young D."/>
            <person name="Pisabarro A."/>
            <person name="Eastwood D.C."/>
            <person name="Martin F."/>
            <person name="Cullen D."/>
            <person name="Grigoriev I.V."/>
            <person name="Hibbett D.S."/>
        </authorList>
    </citation>
    <scope>NUCLEOTIDE SEQUENCE [LARGE SCALE GENOMIC DNA]</scope>
    <source>
        <strain evidence="3">FP-91666</strain>
    </source>
</reference>
<feature type="compositionally biased region" description="Polar residues" evidence="1">
    <location>
        <begin position="52"/>
        <end position="67"/>
    </location>
</feature>
<dbReference type="RefSeq" id="XP_007311546.1">
    <property type="nucleotide sequence ID" value="XM_007311484.1"/>
</dbReference>
<name>R7RYK8_STEHR</name>
<dbReference type="Proteomes" id="UP000053927">
    <property type="component" value="Unassembled WGS sequence"/>
</dbReference>
<protein>
    <submittedName>
        <fullName evidence="2">Uncharacterized protein</fullName>
    </submittedName>
</protein>
<dbReference type="EMBL" id="JH687405">
    <property type="protein sequence ID" value="EIM79417.1"/>
    <property type="molecule type" value="Genomic_DNA"/>
</dbReference>
<keyword evidence="3" id="KW-1185">Reference proteome</keyword>
<dbReference type="GeneID" id="18800136"/>
<organism evidence="2 3">
    <name type="scientific">Stereum hirsutum (strain FP-91666)</name>
    <name type="common">White-rot fungus</name>
    <dbReference type="NCBI Taxonomy" id="721885"/>
    <lineage>
        <taxon>Eukaryota</taxon>
        <taxon>Fungi</taxon>
        <taxon>Dikarya</taxon>
        <taxon>Basidiomycota</taxon>
        <taxon>Agaricomycotina</taxon>
        <taxon>Agaricomycetes</taxon>
        <taxon>Russulales</taxon>
        <taxon>Stereaceae</taxon>
        <taxon>Stereum</taxon>
    </lineage>
</organism>
<feature type="region of interest" description="Disordered" evidence="1">
    <location>
        <begin position="1"/>
        <end position="20"/>
    </location>
</feature>
<evidence type="ECO:0000313" key="2">
    <source>
        <dbReference type="EMBL" id="EIM79417.1"/>
    </source>
</evidence>
<evidence type="ECO:0000256" key="1">
    <source>
        <dbReference type="SAM" id="MobiDB-lite"/>
    </source>
</evidence>
<feature type="compositionally biased region" description="Basic and acidic residues" evidence="1">
    <location>
        <begin position="27"/>
        <end position="39"/>
    </location>
</feature>
<feature type="region of interest" description="Disordered" evidence="1">
    <location>
        <begin position="27"/>
        <end position="74"/>
    </location>
</feature>
<gene>
    <name evidence="2" type="ORF">STEHIDRAFT_150984</name>
</gene>
<evidence type="ECO:0000313" key="3">
    <source>
        <dbReference type="Proteomes" id="UP000053927"/>
    </source>
</evidence>
<proteinExistence type="predicted"/>
<accession>R7RYK8</accession>
<dbReference type="KEGG" id="shs:STEHIDRAFT_150984"/>
<sequence length="164" mass="18676">MSEMQERMEQEGRRSVSIKRALERIELNTKGSNEWKDEIQGITEDQSPPVASGSQTSSWNLETSTDAFPTRGRSAFRPTTLFDFDTGRTFPNTHFPRDSLSPYRTDQEISYGPKCVLCKEGCSHSQCMTETIRNQREEHYREGGVGHGDPCSDCYDGHPHDFCM</sequence>